<dbReference type="InterPro" id="IPR012337">
    <property type="entry name" value="RNaseH-like_sf"/>
</dbReference>
<dbReference type="GO" id="GO:0004190">
    <property type="term" value="F:aspartic-type endopeptidase activity"/>
    <property type="evidence" value="ECO:0007669"/>
    <property type="project" value="UniProtKB-KW"/>
</dbReference>
<dbReference type="PANTHER" id="PTHR37984:SF5">
    <property type="entry name" value="PROTEIN NYNRIN-LIKE"/>
    <property type="match status" value="1"/>
</dbReference>
<dbReference type="Pfam" id="PF03732">
    <property type="entry name" value="Retrotrans_gag"/>
    <property type="match status" value="1"/>
</dbReference>
<keyword evidence="3" id="KW-0548">Nucleotidyltransferase</keyword>
<keyword evidence="4" id="KW-0540">Nuclease</keyword>
<dbReference type="CDD" id="cd00303">
    <property type="entry name" value="retropepsin_like"/>
    <property type="match status" value="1"/>
</dbReference>
<dbReference type="GO" id="GO:0015074">
    <property type="term" value="P:DNA integration"/>
    <property type="evidence" value="ECO:0007669"/>
    <property type="project" value="UniProtKB-KW"/>
</dbReference>
<dbReference type="GO" id="GO:0006310">
    <property type="term" value="P:DNA recombination"/>
    <property type="evidence" value="ECO:0007669"/>
    <property type="project" value="UniProtKB-KW"/>
</dbReference>
<dbReference type="SMR" id="Q9SQW9"/>
<evidence type="ECO:0000256" key="10">
    <source>
        <dbReference type="ARBA" id="ARBA00022908"/>
    </source>
</evidence>
<evidence type="ECO:0000256" key="14">
    <source>
        <dbReference type="ARBA" id="ARBA00023172"/>
    </source>
</evidence>
<evidence type="ECO:0000256" key="12">
    <source>
        <dbReference type="ARBA" id="ARBA00022932"/>
    </source>
</evidence>
<evidence type="ECO:0000256" key="5">
    <source>
        <dbReference type="ARBA" id="ARBA00022723"/>
    </source>
</evidence>
<keyword evidence="7" id="KW-0255">Endonuclease</keyword>
<evidence type="ECO:0000256" key="1">
    <source>
        <dbReference type="ARBA" id="ARBA00022670"/>
    </source>
</evidence>
<dbReference type="CDD" id="cd09274">
    <property type="entry name" value="RNase_HI_RT_Ty3"/>
    <property type="match status" value="1"/>
</dbReference>
<keyword evidence="8" id="KW-0378">Hydrolase</keyword>
<dbReference type="InterPro" id="IPR056924">
    <property type="entry name" value="SH3_Tf2-1"/>
</dbReference>
<accession>Q9SQW9</accession>
<evidence type="ECO:0000256" key="7">
    <source>
        <dbReference type="ARBA" id="ARBA00022759"/>
    </source>
</evidence>
<dbReference type="GO" id="GO:0003677">
    <property type="term" value="F:DNA binding"/>
    <property type="evidence" value="ECO:0007669"/>
    <property type="project" value="UniProtKB-KW"/>
</dbReference>
<feature type="domain" description="Integrase catalytic" evidence="19">
    <location>
        <begin position="1258"/>
        <end position="1422"/>
    </location>
</feature>
<dbReference type="Pfam" id="PF08284">
    <property type="entry name" value="RVP_2"/>
    <property type="match status" value="1"/>
</dbReference>
<feature type="domain" description="Chromo" evidence="17">
    <location>
        <begin position="1566"/>
        <end position="1605"/>
    </location>
</feature>
<evidence type="ECO:0000256" key="3">
    <source>
        <dbReference type="ARBA" id="ARBA00022695"/>
    </source>
</evidence>
<evidence type="ECO:0000256" key="16">
    <source>
        <dbReference type="SAM" id="MobiDB-lite"/>
    </source>
</evidence>
<dbReference type="CDD" id="cd18979">
    <property type="entry name" value="CD_POL_like"/>
    <property type="match status" value="1"/>
</dbReference>
<sequence length="1661" mass="188643">MAPPLPKATASDTAVESPELGSTTTPPPEEPPPAPHLDTRVDKVEKEMTYVREALTQILRNQIFGVTREGSAAPIGFSTPTPALPLQASYPQHLEGPNRGVRFSSPAPALPVYTSHPQHLEVQNRETLFSGTNQRDTHPRPLLFDQSRYQASTSEIPRLPASPFEPRRFHSSPLEPPGFQLNASTGLPSSSGFPSNPSTGFQTTPTFQTQTFPPQSAPHQPRFEAAPRRTVDYPAYEGGNADDWLFRLEQCFLSNRTLEEEKLEKAVSCLTGASVTWWRCSKDREQIYTWREFQEKFMLRFRPSRGSSAVDHLLNVRQTGTVEEYRERFEELTVDLPHVTSDILESAFLNGLRRSLRDQVVRCRPVNLADIVEIAKLIESQERNAVSYQVRNQARTNTAPFNNQVSTGSRVVDRAPTRQPFIPSRDTTRASGSGEARNSNPCRYCGDRWFQGHKCKPQKLKGLAITEEVEEESPLIEELNEPLTEEEGDPEPAEGFKVMTLSSLNDESQEQSMKMRGYIGNTKVVLLVDSGATCNFISEALVREKGWLVTQTRSFGVKVGGGRIIKSSGKCVDIPLEVQGIEFVQDYYLFDLGDLDLVLGFSWLAGLGETRANWRDLRISWQIGRTWVSLYGDPDLCRGQISMRSMERVIKYTGTAYLLELASLFESKKQEEQTALQPAIQRLLDQYQGVFQTPQLLPPVRNREHAITLQEGSSPVNIRPYRYSFAQKNEIEKLVREMLNAQIIRPSVSPYSSPVLLVKKKDGGWRFCVDYRALNEATIPDKYPIPVIEELLDELKGATVFSKLDLKSGYFQIRMKLSDVEKTAFKTHEGHYEFLVMPFGLTNAPSTFQSVMNDLFRPYLRKFVLVFFDDILVYSPDMKTHLKHLETVLQLLHLHQFYANFKKCTFGSTRISYLGHIISEQGVATDPEKVEAMLQWPLPKSVTELRGFLGFTGYYRRFVKNYGQIARPLRDQLKKNSFDWNEAATSAFQALKAAVSALPVLVLPDFQQEFTVETDASGMGIGAVLSQNKRLIAFLSQAFSSQGRIRSVYERELLAIVKAVTKWKHYLSSKEFIIKTDQRSLRHLLEQKSVSTIQQRWASKLSGLKYRIEYKPGVDNKVADALSRRPPTEALSQLTITGPPTIDLTALKAEIQQDHELSQILKNWAQGDHHDSDFTVADGLIYRKGCLVIPVGSPFIPKMLEKFHTSPIGGHEGALKTFKRLTSEVYWRGLRKDVVNYIKGCQICQENKYSTLSPAGLLSPLPIPQQIWSDVSLDFVEGLPSSNRFNCILVVVDRLSKYSHFIPLKHPFTAKTVVEAFIRDVVKLHGFPNTLVSDRDRIFLSGFWSELFKLQGTGLQKSTAYHPQTDGQTEVVNRCLESYLRCFAGRRPTSWFQWLPWAEYWYNTSYHSATKTTPFQAVYGREPPVLLRYGDIPTNNANVEELLKDRDGMLVELRENLEIAQAQMKKAADKSRRDVAFEIDEWVYLKLRPYRQSSVAHRKNEKLSQRYFGPFKVLHRIGQVAYKLQLPEHSTIHPVFHVSQLKRAVPPSFTPQELPKILSPTLEWNTGPEKLLDIRQSNTNSGPEVLVQWSGLSTLESTWEPLLTLVQQYPDFDLEDKVSLLRGSIDRLQVTLAGVRRRAKSNGRKGRAREKFLRKLLFKSG</sequence>
<dbReference type="GO" id="GO:0003887">
    <property type="term" value="F:DNA-directed DNA polymerase activity"/>
    <property type="evidence" value="ECO:0007669"/>
    <property type="project" value="UniProtKB-KW"/>
</dbReference>
<dbReference type="GO" id="GO:0006508">
    <property type="term" value="P:proteolysis"/>
    <property type="evidence" value="ECO:0007669"/>
    <property type="project" value="UniProtKB-KW"/>
</dbReference>
<organism evidence="20">
    <name type="scientific">Arabidopsis thaliana</name>
    <name type="common">Mouse-ear cress</name>
    <dbReference type="NCBI Taxonomy" id="3702"/>
    <lineage>
        <taxon>Eukaryota</taxon>
        <taxon>Viridiplantae</taxon>
        <taxon>Streptophyta</taxon>
        <taxon>Embryophyta</taxon>
        <taxon>Tracheophyta</taxon>
        <taxon>Spermatophyta</taxon>
        <taxon>Magnoliopsida</taxon>
        <taxon>eudicotyledons</taxon>
        <taxon>Gunneridae</taxon>
        <taxon>Pentapetalae</taxon>
        <taxon>rosids</taxon>
        <taxon>malvids</taxon>
        <taxon>Brassicales</taxon>
        <taxon>Brassicaceae</taxon>
        <taxon>Camelineae</taxon>
        <taxon>Arabidopsis</taxon>
    </lineage>
</organism>
<dbReference type="FunFam" id="3.10.10.10:FF:000007">
    <property type="entry name" value="Retrovirus-related Pol polyprotein from transposon 17.6-like Protein"/>
    <property type="match status" value="1"/>
</dbReference>
<feature type="region of interest" description="Disordered" evidence="16">
    <location>
        <begin position="471"/>
        <end position="491"/>
    </location>
</feature>
<evidence type="ECO:0000256" key="6">
    <source>
        <dbReference type="ARBA" id="ARBA00022750"/>
    </source>
</evidence>
<evidence type="ECO:0000313" key="20">
    <source>
        <dbReference type="EMBL" id="AAF13073.1"/>
    </source>
</evidence>
<dbReference type="GO" id="GO:0003964">
    <property type="term" value="F:RNA-directed DNA polymerase activity"/>
    <property type="evidence" value="ECO:0007669"/>
    <property type="project" value="UniProtKB-KW"/>
</dbReference>
<dbReference type="Gene3D" id="3.10.10.10">
    <property type="entry name" value="HIV Type 1 Reverse Transcriptase, subunit A, domain 1"/>
    <property type="match status" value="1"/>
</dbReference>
<evidence type="ECO:0000256" key="11">
    <source>
        <dbReference type="ARBA" id="ARBA00022918"/>
    </source>
</evidence>
<dbReference type="PROSITE" id="PS50994">
    <property type="entry name" value="INTEGRASE"/>
    <property type="match status" value="1"/>
</dbReference>
<dbReference type="ExpressionAtlas" id="Q9SQW9">
    <property type="expression patterns" value="baseline and differential"/>
</dbReference>
<evidence type="ECO:0000256" key="2">
    <source>
        <dbReference type="ARBA" id="ARBA00022679"/>
    </source>
</evidence>
<evidence type="ECO:0000259" key="17">
    <source>
        <dbReference type="PROSITE" id="PS50013"/>
    </source>
</evidence>
<dbReference type="Gene3D" id="3.30.420.10">
    <property type="entry name" value="Ribonuclease H-like superfamily/Ribonuclease H"/>
    <property type="match status" value="1"/>
</dbReference>
<feature type="region of interest" description="Disordered" evidence="16">
    <location>
        <begin position="1"/>
        <end position="45"/>
    </location>
</feature>
<dbReference type="InterPro" id="IPR043128">
    <property type="entry name" value="Rev_trsase/Diguanyl_cyclase"/>
</dbReference>
<keyword evidence="9" id="KW-0460">Magnesium</keyword>
<name>Q9SQW9_ARATH</name>
<dbReference type="Pfam" id="PF24626">
    <property type="entry name" value="SH3_Tf2-1"/>
    <property type="match status" value="1"/>
</dbReference>
<evidence type="ECO:0000256" key="15">
    <source>
        <dbReference type="ARBA" id="ARBA00023268"/>
    </source>
</evidence>
<feature type="domain" description="Reverse transcriptase" evidence="18">
    <location>
        <begin position="739"/>
        <end position="918"/>
    </location>
</feature>
<evidence type="ECO:0000259" key="18">
    <source>
        <dbReference type="PROSITE" id="PS50878"/>
    </source>
</evidence>
<dbReference type="GO" id="GO:0046872">
    <property type="term" value="F:metal ion binding"/>
    <property type="evidence" value="ECO:0007669"/>
    <property type="project" value="UniProtKB-KW"/>
</dbReference>
<dbReference type="FunFam" id="3.30.70.270:FF:000020">
    <property type="entry name" value="Transposon Tf2-6 polyprotein-like Protein"/>
    <property type="match status" value="1"/>
</dbReference>
<keyword evidence="15" id="KW-0511">Multifunctional enzyme</keyword>
<dbReference type="InterPro" id="IPR005162">
    <property type="entry name" value="Retrotrans_gag_dom"/>
</dbReference>
<dbReference type="Pfam" id="PF00078">
    <property type="entry name" value="RVT_1"/>
    <property type="match status" value="1"/>
</dbReference>
<dbReference type="InterPro" id="IPR000477">
    <property type="entry name" value="RT_dom"/>
</dbReference>
<dbReference type="InterPro" id="IPR036397">
    <property type="entry name" value="RNaseH_sf"/>
</dbReference>
<reference evidence="20" key="2">
    <citation type="submission" date="2001-01" db="EMBL/GenBank/DDBJ databases">
        <title>Arabidopsis thaliana chromosome III BAC F23H6 genomic sequence.</title>
        <authorList>
            <person name="Lin X."/>
            <person name="Kaul S."/>
            <person name="Town C.D."/>
            <person name="Benito M.-I."/>
            <person name="Creasy T.H."/>
            <person name="Haas B."/>
            <person name="Ronning C.M."/>
            <person name="Koo H."/>
            <person name="Fujii C.Y."/>
            <person name="Utterback T.R."/>
            <person name="Barnstead M.E."/>
            <person name="Bowman C.L."/>
            <person name="White O."/>
            <person name="Nierman W.C."/>
            <person name="Fraser C.M."/>
        </authorList>
    </citation>
    <scope>NUCLEOTIDE SEQUENCE</scope>
</reference>
<dbReference type="SUPFAM" id="SSF53098">
    <property type="entry name" value="Ribonuclease H-like"/>
    <property type="match status" value="1"/>
</dbReference>
<reference key="1">
    <citation type="journal article" date="2000" name="Nature">
        <title>Sequence and analysis of chromosome 3 of the plant Arabidopsis thaliana.</title>
        <authorList>
            <consortium name="European Union Chromosome 3 Arabidopsis Sequencing Consortium"/>
            <consortium name="Institute for Genomic Research"/>
            <consortium name="Kazusa DNA Research Institute"/>
            <person name="Salanoubat M."/>
            <person name="Lemcke K."/>
            <person name="Rieger M."/>
            <person name="Ansorge W."/>
            <person name="Unseld M."/>
            <person name="Fartmann B."/>
            <person name="Valle G."/>
            <person name="Blocker H."/>
            <person name="Perez-Alonso M."/>
            <person name="Obermaier B."/>
            <person name="Delseny M."/>
            <person name="Boutry M."/>
            <person name="Grivell L.A."/>
            <person name="Mache R."/>
            <person name="Puigdomenech P."/>
            <person name="De Simone V."/>
            <person name="Choisne N."/>
            <person name="Artiguenave F."/>
            <person name="Robert C."/>
            <person name="Brottier P."/>
            <person name="Wincker P."/>
            <person name="Cattolico L."/>
            <person name="Weissenbach J."/>
            <person name="Saurin W."/>
            <person name="Quetier F."/>
            <person name="Schafer M."/>
            <person name="Muller-Auer S."/>
            <person name="Gabel C."/>
            <person name="Fuchs M."/>
            <person name="Benes V."/>
            <person name="Wurmbach E."/>
            <person name="Drzonek H."/>
            <person name="Erfle H."/>
            <person name="Jordan N."/>
            <person name="Bangert S."/>
            <person name="Wiedelmann R."/>
            <person name="Kranz H."/>
            <person name="Voss H."/>
            <person name="Holland R."/>
            <person name="Brandt P."/>
            <person name="Nyakatura G."/>
            <person name="Vezzi A."/>
            <person name="D'Angelo M."/>
            <person name="Pallavicini A."/>
            <person name="Toppo S."/>
            <person name="Simionati B."/>
            <person name="Conrad A."/>
            <person name="Hornischer K."/>
            <person name="Kauer G."/>
            <person name="Lohnert T.H."/>
            <person name="Nordsiek G."/>
            <person name="Reichelt J."/>
            <person name="Scharfe M."/>
            <person name="Schon O."/>
            <person name="Bargues M."/>
            <person name="Terol J."/>
            <person name="Climent J."/>
            <person name="Navarro P."/>
            <person name="Collado C."/>
            <person name="Perez-Perez A."/>
            <person name="Ottenwalder B."/>
            <person name="Duchemin D."/>
            <person name="Cooke R."/>
            <person name="Laudie M."/>
            <person name="Berger-Llauro C."/>
            <person name="Purnelle B."/>
            <person name="Masuy D."/>
            <person name="de Haan M."/>
            <person name="Maarse A.C."/>
            <person name="Alcaraz J.P."/>
            <person name="Cottet A."/>
            <person name="Casacuberta E."/>
            <person name="Monfort A."/>
            <person name="Argiriou A."/>
            <person name="flores M."/>
            <person name="Liguori R."/>
            <person name="Vitale D."/>
            <person name="Mannhaupt G."/>
            <person name="Haase D."/>
            <person name="Schoof H."/>
            <person name="Rudd S."/>
            <person name="Zaccaria P."/>
            <person name="Mewes H.W."/>
            <person name="Mayer K.F."/>
            <person name="Kaul S."/>
            <person name="Town C.D."/>
            <person name="Koo H.L."/>
            <person name="Tallon L.J."/>
            <person name="Jenkins J."/>
            <person name="Rooney T."/>
            <person name="Rizzo M."/>
            <person name="Walts A."/>
            <person name="Utterback T."/>
            <person name="Fujii C.Y."/>
            <person name="Shea T.P."/>
            <person name="Creasy T.H."/>
            <person name="Haas B."/>
            <person name="Maiti R."/>
            <person name="Wu D."/>
            <person name="Peterson J."/>
            <person name="Van Aken S."/>
            <person name="Pai G."/>
            <person name="Militscher J."/>
            <person name="Sellers P."/>
            <person name="Gill J.E."/>
            <person name="Feldblyum T.V."/>
            <person name="Preuss D."/>
            <person name="Lin X."/>
            <person name="Nierman W.C."/>
            <person name="Salzberg S.L."/>
            <person name="White O."/>
            <person name="Venter J.C."/>
            <person name="Fraser C.M."/>
            <person name="Kaneko T."/>
            <person name="Nakamura Y."/>
            <person name="Sato S."/>
            <person name="Kato T."/>
            <person name="Asamizu E."/>
            <person name="Sasamoto S."/>
            <person name="Kimura T."/>
            <person name="Idesawa K."/>
            <person name="Kawashima K."/>
            <person name="Kishida Y."/>
            <person name="Kiyokawa C."/>
            <person name="Kohara M."/>
            <person name="Matsumoto M."/>
            <person name="Matsuno A."/>
            <person name="Muraki A."/>
            <person name="Nakayama S."/>
            <person name="Nakazaki N."/>
            <person name="Shinpo S."/>
            <person name="Takeuchi C."/>
            <person name="Wada T."/>
            <person name="Watanabe A."/>
            <person name="Yamada M."/>
            <person name="Yasuda M."/>
            <person name="Tabata S."/>
        </authorList>
    </citation>
    <scope>NUCLEOTIDE SEQUENCE [LARGE SCALE GENOMIC DNA]</scope>
    <source>
        <strain>cv. Columbia</strain>
    </source>
</reference>
<dbReference type="EMBL" id="AC011621">
    <property type="protein sequence ID" value="AAF13073.1"/>
    <property type="molecule type" value="Genomic_DNA"/>
</dbReference>
<evidence type="ECO:0000256" key="9">
    <source>
        <dbReference type="ARBA" id="ARBA00022842"/>
    </source>
</evidence>
<evidence type="ECO:0000256" key="13">
    <source>
        <dbReference type="ARBA" id="ARBA00023125"/>
    </source>
</evidence>
<dbReference type="PANTHER" id="PTHR37984">
    <property type="entry name" value="PROTEIN CBG26694"/>
    <property type="match status" value="1"/>
</dbReference>
<evidence type="ECO:0000256" key="4">
    <source>
        <dbReference type="ARBA" id="ARBA00022722"/>
    </source>
</evidence>
<protein>
    <submittedName>
        <fullName evidence="20">Putative retroelement pol polyprotein</fullName>
    </submittedName>
</protein>
<dbReference type="PROSITE" id="PS50878">
    <property type="entry name" value="RT_POL"/>
    <property type="match status" value="1"/>
</dbReference>
<dbReference type="CDD" id="cd01647">
    <property type="entry name" value="RT_LTR"/>
    <property type="match status" value="1"/>
</dbReference>
<keyword evidence="1" id="KW-0645">Protease</keyword>
<keyword evidence="5" id="KW-0479">Metal-binding</keyword>
<dbReference type="SUPFAM" id="SSF54160">
    <property type="entry name" value="Chromo domain-like"/>
    <property type="match status" value="1"/>
</dbReference>
<keyword evidence="6" id="KW-0064">Aspartyl protease</keyword>
<dbReference type="SUPFAM" id="SSF56672">
    <property type="entry name" value="DNA/RNA polymerases"/>
    <property type="match status" value="1"/>
</dbReference>
<proteinExistence type="predicted"/>
<dbReference type="Gene3D" id="1.10.340.70">
    <property type="match status" value="1"/>
</dbReference>
<dbReference type="InterPro" id="IPR043502">
    <property type="entry name" value="DNA/RNA_pol_sf"/>
</dbReference>
<keyword evidence="11" id="KW-0695">RNA-directed DNA polymerase</keyword>
<dbReference type="GO" id="GO:0004519">
    <property type="term" value="F:endonuclease activity"/>
    <property type="evidence" value="ECO:0007669"/>
    <property type="project" value="UniProtKB-KW"/>
</dbReference>
<dbReference type="Gene3D" id="2.40.70.10">
    <property type="entry name" value="Acid Proteases"/>
    <property type="match status" value="1"/>
</dbReference>
<dbReference type="PROSITE" id="PS50013">
    <property type="entry name" value="CHROMO_2"/>
    <property type="match status" value="1"/>
</dbReference>
<evidence type="ECO:0000256" key="8">
    <source>
        <dbReference type="ARBA" id="ARBA00022801"/>
    </source>
</evidence>
<dbReference type="SUPFAM" id="SSF50630">
    <property type="entry name" value="Acid proteases"/>
    <property type="match status" value="1"/>
</dbReference>
<keyword evidence="12" id="KW-0239">DNA-directed DNA polymerase</keyword>
<dbReference type="InterPro" id="IPR021109">
    <property type="entry name" value="Peptidase_aspartic_dom_sf"/>
</dbReference>
<dbReference type="InterPro" id="IPR001584">
    <property type="entry name" value="Integrase_cat-core"/>
</dbReference>
<evidence type="ECO:0000259" key="19">
    <source>
        <dbReference type="PROSITE" id="PS50994"/>
    </source>
</evidence>
<dbReference type="InterPro" id="IPR041588">
    <property type="entry name" value="Integrase_H2C2"/>
</dbReference>
<dbReference type="Gene3D" id="3.30.70.270">
    <property type="match status" value="2"/>
</dbReference>
<feature type="region of interest" description="Disordered" evidence="16">
    <location>
        <begin position="418"/>
        <end position="438"/>
    </location>
</feature>
<dbReference type="InterPro" id="IPR016197">
    <property type="entry name" value="Chromo-like_dom_sf"/>
</dbReference>
<dbReference type="InterPro" id="IPR041577">
    <property type="entry name" value="RT_RNaseH_2"/>
</dbReference>
<gene>
    <name evidence="20" type="primary">F23H6.1</name>
</gene>
<dbReference type="InterPro" id="IPR050951">
    <property type="entry name" value="Retrovirus_Pol_polyprotein"/>
</dbReference>
<keyword evidence="2" id="KW-0808">Transferase</keyword>
<keyword evidence="14" id="KW-0233">DNA recombination</keyword>
<feature type="compositionally biased region" description="Pro residues" evidence="16">
    <location>
        <begin position="25"/>
        <end position="35"/>
    </location>
</feature>
<keyword evidence="13" id="KW-0238">DNA-binding</keyword>
<dbReference type="InterPro" id="IPR000953">
    <property type="entry name" value="Chromo/chromo_shadow_dom"/>
</dbReference>
<dbReference type="Pfam" id="PF17921">
    <property type="entry name" value="Integrase_H2C2"/>
    <property type="match status" value="1"/>
</dbReference>
<dbReference type="Pfam" id="PF17919">
    <property type="entry name" value="RT_RNaseH_2"/>
    <property type="match status" value="1"/>
</dbReference>
<keyword evidence="10" id="KW-0229">DNA integration</keyword>